<proteinExistence type="predicted"/>
<feature type="compositionally biased region" description="Low complexity" evidence="1">
    <location>
        <begin position="125"/>
        <end position="134"/>
    </location>
</feature>
<dbReference type="EMBL" id="BK015456">
    <property type="protein sequence ID" value="DAE07775.1"/>
    <property type="molecule type" value="Genomic_DNA"/>
</dbReference>
<dbReference type="InterPro" id="IPR010724">
    <property type="entry name" value="RepA_N"/>
</dbReference>
<name>A0A8S5PKR1_9CAUD</name>
<sequence length="224" mass="24896">MLDIELSLTAKLIYSILLERAFLSKKNGWIDESGRVFVAFPIAHIAATTHKGITAVKDALHELDSTGLIERKRNFSAPNTIYVLLPDSRETGQTSAGKPAIVEPEKRPCDGRENGRRTAGKPAPSNKNTNNKSSSNKKRVELARQSYGSYGNVFLTDAEYQKLSADIPYLDNLIEQLSAYMESSGKKYKSHAATLRVWAARDRNQQKPRSSGMPDYSFKEGESL</sequence>
<organism evidence="3">
    <name type="scientific">Siphoviridae sp. ctjBn3</name>
    <dbReference type="NCBI Taxonomy" id="2825630"/>
    <lineage>
        <taxon>Viruses</taxon>
        <taxon>Duplodnaviria</taxon>
        <taxon>Heunggongvirae</taxon>
        <taxon>Uroviricota</taxon>
        <taxon>Caudoviricetes</taxon>
    </lineage>
</organism>
<evidence type="ECO:0000313" key="3">
    <source>
        <dbReference type="EMBL" id="DAE07775.1"/>
    </source>
</evidence>
<reference evidence="3" key="1">
    <citation type="journal article" date="2021" name="Proc. Natl. Acad. Sci. U.S.A.">
        <title>A Catalog of Tens of Thousands of Viruses from Human Metagenomes Reveals Hidden Associations with Chronic Diseases.</title>
        <authorList>
            <person name="Tisza M.J."/>
            <person name="Buck C.B."/>
        </authorList>
    </citation>
    <scope>NUCLEOTIDE SEQUENCE</scope>
    <source>
        <strain evidence="3">CtjBn3</strain>
    </source>
</reference>
<feature type="domain" description="Replication initiator A N-terminal" evidence="2">
    <location>
        <begin position="5"/>
        <end position="62"/>
    </location>
</feature>
<feature type="region of interest" description="Disordered" evidence="1">
    <location>
        <begin position="88"/>
        <end position="139"/>
    </location>
</feature>
<evidence type="ECO:0000259" key="2">
    <source>
        <dbReference type="Pfam" id="PF06970"/>
    </source>
</evidence>
<evidence type="ECO:0000256" key="1">
    <source>
        <dbReference type="SAM" id="MobiDB-lite"/>
    </source>
</evidence>
<feature type="region of interest" description="Disordered" evidence="1">
    <location>
        <begin position="199"/>
        <end position="224"/>
    </location>
</feature>
<dbReference type="Pfam" id="PF06970">
    <property type="entry name" value="RepA_N"/>
    <property type="match status" value="1"/>
</dbReference>
<feature type="compositionally biased region" description="Basic and acidic residues" evidence="1">
    <location>
        <begin position="103"/>
        <end position="116"/>
    </location>
</feature>
<protein>
    <submittedName>
        <fullName evidence="3">Replication initiator protein</fullName>
    </submittedName>
</protein>
<accession>A0A8S5PKR1</accession>